<dbReference type="PANTHER" id="PTHR19290:SF164">
    <property type="entry name" value="BHLH DOMAIN-CONTAINING PROTEIN"/>
    <property type="match status" value="1"/>
</dbReference>
<gene>
    <name evidence="4" type="primary">LOC118418643</name>
</gene>
<dbReference type="InterPro" id="IPR011598">
    <property type="entry name" value="bHLH_dom"/>
</dbReference>
<feature type="domain" description="BHLH" evidence="2">
    <location>
        <begin position="68"/>
        <end position="120"/>
    </location>
</feature>
<proteinExistence type="predicted"/>
<dbReference type="GO" id="GO:0070888">
    <property type="term" value="F:E-box binding"/>
    <property type="evidence" value="ECO:0000318"/>
    <property type="project" value="GO_Central"/>
</dbReference>
<dbReference type="RefSeq" id="XP_035680543.1">
    <property type="nucleotide sequence ID" value="XM_035824650.1"/>
</dbReference>
<dbReference type="GO" id="GO:0061564">
    <property type="term" value="P:axon development"/>
    <property type="evidence" value="ECO:0000318"/>
    <property type="project" value="GO_Central"/>
</dbReference>
<dbReference type="GO" id="GO:0007423">
    <property type="term" value="P:sensory organ development"/>
    <property type="evidence" value="ECO:0000318"/>
    <property type="project" value="GO_Central"/>
</dbReference>
<dbReference type="SUPFAM" id="SSF47459">
    <property type="entry name" value="HLH, helix-loop-helix DNA-binding domain"/>
    <property type="match status" value="1"/>
</dbReference>
<dbReference type="SMART" id="SM00353">
    <property type="entry name" value="HLH"/>
    <property type="match status" value="1"/>
</dbReference>
<dbReference type="GO" id="GO:0005634">
    <property type="term" value="C:nucleus"/>
    <property type="evidence" value="ECO:0000318"/>
    <property type="project" value="GO_Central"/>
</dbReference>
<dbReference type="GO" id="GO:0045944">
    <property type="term" value="P:positive regulation of transcription by RNA polymerase II"/>
    <property type="evidence" value="ECO:0000318"/>
    <property type="project" value="GO_Central"/>
</dbReference>
<accession>A0A9J7LF88</accession>
<keyword evidence="3" id="KW-1185">Reference proteome</keyword>
<dbReference type="Proteomes" id="UP000001554">
    <property type="component" value="Chromosome 6"/>
</dbReference>
<evidence type="ECO:0000313" key="4">
    <source>
        <dbReference type="RefSeq" id="XP_035680543.1"/>
    </source>
</evidence>
<feature type="region of interest" description="Disordered" evidence="1">
    <location>
        <begin position="125"/>
        <end position="208"/>
    </location>
</feature>
<feature type="compositionally biased region" description="Basic residues" evidence="1">
    <location>
        <begin position="49"/>
        <end position="60"/>
    </location>
</feature>
<dbReference type="AlphaFoldDB" id="A0A9J7LF88"/>
<dbReference type="PROSITE" id="PS50888">
    <property type="entry name" value="BHLH"/>
    <property type="match status" value="1"/>
</dbReference>
<feature type="compositionally biased region" description="Polar residues" evidence="1">
    <location>
        <begin position="28"/>
        <end position="38"/>
    </location>
</feature>
<dbReference type="OrthoDB" id="10039134at2759"/>
<evidence type="ECO:0000259" key="2">
    <source>
        <dbReference type="PROSITE" id="PS50888"/>
    </source>
</evidence>
<dbReference type="InterPro" id="IPR036638">
    <property type="entry name" value="HLH_DNA-bd_sf"/>
</dbReference>
<dbReference type="InterPro" id="IPR050359">
    <property type="entry name" value="bHLH_transcription_factors"/>
</dbReference>
<dbReference type="GO" id="GO:0000981">
    <property type="term" value="F:DNA-binding transcription factor activity, RNA polymerase II-specific"/>
    <property type="evidence" value="ECO:0000318"/>
    <property type="project" value="GO_Central"/>
</dbReference>
<feature type="compositionally biased region" description="Basic and acidic residues" evidence="1">
    <location>
        <begin position="145"/>
        <end position="159"/>
    </location>
</feature>
<dbReference type="OMA" id="ERDRMHG"/>
<protein>
    <submittedName>
        <fullName evidence="4">Class A basic helix-loop-helix protein 15-like</fullName>
    </submittedName>
</protein>
<dbReference type="GO" id="GO:0046983">
    <property type="term" value="F:protein dimerization activity"/>
    <property type="evidence" value="ECO:0007669"/>
    <property type="project" value="InterPro"/>
</dbReference>
<organism evidence="3 4">
    <name type="scientific">Branchiostoma floridae</name>
    <name type="common">Florida lancelet</name>
    <name type="synonym">Amphioxus</name>
    <dbReference type="NCBI Taxonomy" id="7739"/>
    <lineage>
        <taxon>Eukaryota</taxon>
        <taxon>Metazoa</taxon>
        <taxon>Chordata</taxon>
        <taxon>Cephalochordata</taxon>
        <taxon>Leptocardii</taxon>
        <taxon>Amphioxiformes</taxon>
        <taxon>Branchiostomatidae</taxon>
        <taxon>Branchiostoma</taxon>
    </lineage>
</organism>
<feature type="region of interest" description="Disordered" evidence="1">
    <location>
        <begin position="1"/>
        <end position="66"/>
    </location>
</feature>
<sequence>MPSYDFTYFPDSSSEEEKFQVSFEETTENSVQQQQRTHVQAAKNGGGKVAKRKRPSRKKDPKNPESLLRRLVANSQERDRMHGINDALDRLRRHIPLHLGPRRLSKIKTLRLAMAYIEALTNMVHGETSSPGSTLSYPDSGEDSYQDKPEETQEQEAGKRFSGQVAISGKSFFGKAKERGKGRIRGHGKGAGRLGAEVTRPSGYKTGMQLCDDRMTSIRASS</sequence>
<dbReference type="GeneID" id="118418643"/>
<dbReference type="KEGG" id="bfo:118418643"/>
<reference evidence="4" key="2">
    <citation type="submission" date="2025-08" db="UniProtKB">
        <authorList>
            <consortium name="RefSeq"/>
        </authorList>
    </citation>
    <scope>IDENTIFICATION</scope>
    <source>
        <strain evidence="4">S238N-H82</strain>
        <tissue evidence="4">Testes</tissue>
    </source>
</reference>
<evidence type="ECO:0000313" key="3">
    <source>
        <dbReference type="Proteomes" id="UP000001554"/>
    </source>
</evidence>
<dbReference type="Pfam" id="PF00010">
    <property type="entry name" value="HLH"/>
    <property type="match status" value="1"/>
</dbReference>
<dbReference type="PANTHER" id="PTHR19290">
    <property type="entry name" value="BASIC HELIX-LOOP-HELIX PROTEIN NEUROGENIN-RELATED"/>
    <property type="match status" value="1"/>
</dbReference>
<feature type="compositionally biased region" description="Polar residues" evidence="1">
    <location>
        <begin position="127"/>
        <end position="137"/>
    </location>
</feature>
<reference evidence="3" key="1">
    <citation type="journal article" date="2020" name="Nat. Ecol. Evol.">
        <title>Deeply conserved synteny resolves early events in vertebrate evolution.</title>
        <authorList>
            <person name="Simakov O."/>
            <person name="Marletaz F."/>
            <person name="Yue J.X."/>
            <person name="O'Connell B."/>
            <person name="Jenkins J."/>
            <person name="Brandt A."/>
            <person name="Calef R."/>
            <person name="Tung C.H."/>
            <person name="Huang T.K."/>
            <person name="Schmutz J."/>
            <person name="Satoh N."/>
            <person name="Yu J.K."/>
            <person name="Putnam N.H."/>
            <person name="Green R.E."/>
            <person name="Rokhsar D.S."/>
        </authorList>
    </citation>
    <scope>NUCLEOTIDE SEQUENCE [LARGE SCALE GENOMIC DNA]</scope>
    <source>
        <strain evidence="3">S238N-H82</strain>
    </source>
</reference>
<name>A0A9J7LF88_BRAFL</name>
<dbReference type="Gene3D" id="4.10.280.10">
    <property type="entry name" value="Helix-loop-helix DNA-binding domain"/>
    <property type="match status" value="1"/>
</dbReference>
<evidence type="ECO:0000256" key="1">
    <source>
        <dbReference type="SAM" id="MobiDB-lite"/>
    </source>
</evidence>